<evidence type="ECO:0000313" key="3">
    <source>
        <dbReference type="Proteomes" id="UP001218218"/>
    </source>
</evidence>
<sequence>MAASPLPRSLPRHYVVAAEPAPSHTRLFYLSSVAPLDFHIEVILMPSRSYAFPLTLRRHNRLVPLPIIKSADQQSIFHQKLKLLRVCVNDAFVAQAAGPEDRARIVDAICADGGEIPMHRSGSAMTPFSATTMQITELSWTPPAPPIFAYIDKSLEGKRAALAYHEAGSLVMQHALEKPEENARTGPLTSCSHTAPRYLGRSRRASGAPTASSTSLNTGRRSTAKWHSSTNEQPAKGARRAIILIASVLLTARKDRCAALYECIRAHIVALCACKTGSKVIWLFVFFSSDRMRAYYG</sequence>
<organism evidence="2 3">
    <name type="scientific">Mycena albidolilacea</name>
    <dbReference type="NCBI Taxonomy" id="1033008"/>
    <lineage>
        <taxon>Eukaryota</taxon>
        <taxon>Fungi</taxon>
        <taxon>Dikarya</taxon>
        <taxon>Basidiomycota</taxon>
        <taxon>Agaricomycotina</taxon>
        <taxon>Agaricomycetes</taxon>
        <taxon>Agaricomycetidae</taxon>
        <taxon>Agaricales</taxon>
        <taxon>Marasmiineae</taxon>
        <taxon>Mycenaceae</taxon>
        <taxon>Mycena</taxon>
    </lineage>
</organism>
<accession>A0AAD6ZPR9</accession>
<evidence type="ECO:0000313" key="2">
    <source>
        <dbReference type="EMBL" id="KAJ7333969.1"/>
    </source>
</evidence>
<dbReference type="Proteomes" id="UP001218218">
    <property type="component" value="Unassembled WGS sequence"/>
</dbReference>
<feature type="compositionally biased region" description="Polar residues" evidence="1">
    <location>
        <begin position="209"/>
        <end position="233"/>
    </location>
</feature>
<feature type="region of interest" description="Disordered" evidence="1">
    <location>
        <begin position="200"/>
        <end position="233"/>
    </location>
</feature>
<reference evidence="2" key="1">
    <citation type="submission" date="2023-03" db="EMBL/GenBank/DDBJ databases">
        <title>Massive genome expansion in bonnet fungi (Mycena s.s.) driven by repeated elements and novel gene families across ecological guilds.</title>
        <authorList>
            <consortium name="Lawrence Berkeley National Laboratory"/>
            <person name="Harder C.B."/>
            <person name="Miyauchi S."/>
            <person name="Viragh M."/>
            <person name="Kuo A."/>
            <person name="Thoen E."/>
            <person name="Andreopoulos B."/>
            <person name="Lu D."/>
            <person name="Skrede I."/>
            <person name="Drula E."/>
            <person name="Henrissat B."/>
            <person name="Morin E."/>
            <person name="Kohler A."/>
            <person name="Barry K."/>
            <person name="LaButti K."/>
            <person name="Morin E."/>
            <person name="Salamov A."/>
            <person name="Lipzen A."/>
            <person name="Mereny Z."/>
            <person name="Hegedus B."/>
            <person name="Baldrian P."/>
            <person name="Stursova M."/>
            <person name="Weitz H."/>
            <person name="Taylor A."/>
            <person name="Grigoriev I.V."/>
            <person name="Nagy L.G."/>
            <person name="Martin F."/>
            <person name="Kauserud H."/>
        </authorList>
    </citation>
    <scope>NUCLEOTIDE SEQUENCE</scope>
    <source>
        <strain evidence="2">CBHHK002</strain>
    </source>
</reference>
<protein>
    <submittedName>
        <fullName evidence="2">Uncharacterized protein</fullName>
    </submittedName>
</protein>
<keyword evidence="3" id="KW-1185">Reference proteome</keyword>
<name>A0AAD6ZPR9_9AGAR</name>
<gene>
    <name evidence="2" type="ORF">DFH08DRAFT_1083471</name>
</gene>
<proteinExistence type="predicted"/>
<evidence type="ECO:0000256" key="1">
    <source>
        <dbReference type="SAM" id="MobiDB-lite"/>
    </source>
</evidence>
<comment type="caution">
    <text evidence="2">The sequence shown here is derived from an EMBL/GenBank/DDBJ whole genome shotgun (WGS) entry which is preliminary data.</text>
</comment>
<dbReference type="AlphaFoldDB" id="A0AAD6ZPR9"/>
<dbReference type="EMBL" id="JARIHO010000033">
    <property type="protein sequence ID" value="KAJ7333969.1"/>
    <property type="molecule type" value="Genomic_DNA"/>
</dbReference>